<keyword evidence="2" id="KW-0614">Plasmid</keyword>
<gene>
    <name evidence="2" type="ORF">BEH_26530</name>
</gene>
<organism evidence="2 3">
    <name type="scientific">Priestia filamentosa</name>
    <dbReference type="NCBI Taxonomy" id="1402861"/>
    <lineage>
        <taxon>Bacteria</taxon>
        <taxon>Bacillati</taxon>
        <taxon>Bacillota</taxon>
        <taxon>Bacilli</taxon>
        <taxon>Bacillales</taxon>
        <taxon>Bacillaceae</taxon>
        <taxon>Priestia</taxon>
    </lineage>
</organism>
<evidence type="ECO:0000256" key="1">
    <source>
        <dbReference type="SAM" id="Phobius"/>
    </source>
</evidence>
<keyword evidence="3" id="KW-1185">Reference proteome</keyword>
<name>A0A2S1LZV1_9BACI</name>
<evidence type="ECO:0000313" key="3">
    <source>
        <dbReference type="Proteomes" id="UP000036202"/>
    </source>
</evidence>
<feature type="transmembrane region" description="Helical" evidence="1">
    <location>
        <begin position="53"/>
        <end position="75"/>
    </location>
</feature>
<dbReference type="OrthoDB" id="6400183at2"/>
<dbReference type="RefSeq" id="WP_063592792.1">
    <property type="nucleotide sequence ID" value="NZ_CP015328.1"/>
</dbReference>
<dbReference type="EMBL" id="CP015328">
    <property type="protein sequence ID" value="AWG44344.1"/>
    <property type="molecule type" value="Genomic_DNA"/>
</dbReference>
<geneLocation type="plasmid" evidence="3">
    <name>pbeh6</name>
</geneLocation>
<protein>
    <submittedName>
        <fullName evidence="2">Uncharacterized protein</fullName>
    </submittedName>
</protein>
<dbReference type="AlphaFoldDB" id="A0A2S1LZV1"/>
<keyword evidence="1" id="KW-0812">Transmembrane</keyword>
<dbReference type="Proteomes" id="UP000036202">
    <property type="component" value="Plasmid pbeh6"/>
</dbReference>
<dbReference type="KEGG" id="beo:BEH_26530"/>
<feature type="transmembrane region" description="Helical" evidence="1">
    <location>
        <begin position="20"/>
        <end position="47"/>
    </location>
</feature>
<keyword evidence="1" id="KW-1133">Transmembrane helix</keyword>
<sequence>MKKSTLKGRLQKAQIYFNRYGVPGLSLMGPIVGANHISAFVSVAAGASKERVIVWQIISIILWGIGSGLLIYYGVDIYYWIKG</sequence>
<reference evidence="2 3" key="1">
    <citation type="journal article" date="2015" name="PLoS ONE">
        <title>Genome Sequence of Bacillus endophyticus and Analysis of Its Companion Mechanism in the Ketogulonigenium vulgare-Bacillus Strain Consortium.</title>
        <authorList>
            <person name="Jia N."/>
            <person name="Du J."/>
            <person name="Ding M.Z."/>
            <person name="Gao F."/>
            <person name="Yuan Y.J."/>
        </authorList>
    </citation>
    <scope>NUCLEOTIDE SEQUENCE [LARGE SCALE GENOMIC DNA]</scope>
    <source>
        <strain evidence="2 3">Hbe603</strain>
        <plasmid evidence="3">pbeh6</plasmid>
    </source>
</reference>
<proteinExistence type="predicted"/>
<accession>A0A2S1LZV1</accession>
<keyword evidence="1" id="KW-0472">Membrane</keyword>
<evidence type="ECO:0000313" key="2">
    <source>
        <dbReference type="EMBL" id="AWG44344.1"/>
    </source>
</evidence>